<dbReference type="Proteomes" id="UP000324629">
    <property type="component" value="Unassembled WGS sequence"/>
</dbReference>
<evidence type="ECO:0000313" key="3">
    <source>
        <dbReference type="Proteomes" id="UP000324629"/>
    </source>
</evidence>
<proteinExistence type="predicted"/>
<evidence type="ECO:0000313" key="2">
    <source>
        <dbReference type="EMBL" id="KAA3672314.1"/>
    </source>
</evidence>
<name>A0A5J4N9S0_9TREM</name>
<keyword evidence="1" id="KW-0812">Transmembrane</keyword>
<protein>
    <submittedName>
        <fullName evidence="2">Uncharacterized protein</fullName>
    </submittedName>
</protein>
<keyword evidence="1" id="KW-1133">Transmembrane helix</keyword>
<accession>A0A5J4N9S0</accession>
<sequence>MRCANPICEHTEHAATPTDINYCSNRFIYRVDGMLAINVLSVREEDSFKQTIGHIGMFSLSFGFFFLFLSTIRFSAVYQCMAFQILSRPWFLVGSIRLWEGVEYLVLCLSPKAELVPQLPPLLIDPFESLSKKDRAALLDQPEEKFEVVNSKPVDDLWLFIARLPKIALDKDACIERILARSAEFSQMTISFEVEANMENGLFVCHALLDN</sequence>
<feature type="transmembrane region" description="Helical" evidence="1">
    <location>
        <begin position="51"/>
        <end position="69"/>
    </location>
</feature>
<keyword evidence="1" id="KW-0472">Membrane</keyword>
<evidence type="ECO:0000256" key="1">
    <source>
        <dbReference type="SAM" id="Phobius"/>
    </source>
</evidence>
<reference evidence="2 3" key="1">
    <citation type="journal article" date="2019" name="Gigascience">
        <title>Whole-genome sequence of the oriental lung fluke Paragonimus westermani.</title>
        <authorList>
            <person name="Oey H."/>
            <person name="Zakrzewski M."/>
            <person name="Narain K."/>
            <person name="Devi K.R."/>
            <person name="Agatsuma T."/>
            <person name="Nawaratna S."/>
            <person name="Gobert G.N."/>
            <person name="Jones M.K."/>
            <person name="Ragan M.A."/>
            <person name="McManus D.P."/>
            <person name="Krause L."/>
        </authorList>
    </citation>
    <scope>NUCLEOTIDE SEQUENCE [LARGE SCALE GENOMIC DNA]</scope>
    <source>
        <strain evidence="2 3">IND2009</strain>
    </source>
</reference>
<keyword evidence="3" id="KW-1185">Reference proteome</keyword>
<gene>
    <name evidence="2" type="ORF">DEA37_0001233</name>
</gene>
<organism evidence="2 3">
    <name type="scientific">Paragonimus westermani</name>
    <dbReference type="NCBI Taxonomy" id="34504"/>
    <lineage>
        <taxon>Eukaryota</taxon>
        <taxon>Metazoa</taxon>
        <taxon>Spiralia</taxon>
        <taxon>Lophotrochozoa</taxon>
        <taxon>Platyhelminthes</taxon>
        <taxon>Trematoda</taxon>
        <taxon>Digenea</taxon>
        <taxon>Plagiorchiida</taxon>
        <taxon>Troglotremata</taxon>
        <taxon>Troglotrematidae</taxon>
        <taxon>Paragonimus</taxon>
    </lineage>
</organism>
<dbReference type="EMBL" id="QNGE01005058">
    <property type="protein sequence ID" value="KAA3672314.1"/>
    <property type="molecule type" value="Genomic_DNA"/>
</dbReference>
<comment type="caution">
    <text evidence="2">The sequence shown here is derived from an EMBL/GenBank/DDBJ whole genome shotgun (WGS) entry which is preliminary data.</text>
</comment>
<dbReference type="AlphaFoldDB" id="A0A5J4N9S0"/>